<evidence type="ECO:0000313" key="3">
    <source>
        <dbReference type="Proteomes" id="UP000051672"/>
    </source>
</evidence>
<organism evidence="2 3">
    <name type="scientific">Lacticaseibacillus brantae DSM 23927</name>
    <dbReference type="NCBI Taxonomy" id="1423727"/>
    <lineage>
        <taxon>Bacteria</taxon>
        <taxon>Bacillati</taxon>
        <taxon>Bacillota</taxon>
        <taxon>Bacilli</taxon>
        <taxon>Lactobacillales</taxon>
        <taxon>Lactobacillaceae</taxon>
        <taxon>Lacticaseibacillus</taxon>
    </lineage>
</organism>
<name>A0A0R2AZT9_9LACO</name>
<feature type="transmembrane region" description="Helical" evidence="1">
    <location>
        <begin position="6"/>
        <end position="24"/>
    </location>
</feature>
<accession>A0A0R2AZT9</accession>
<dbReference type="AlphaFoldDB" id="A0A0R2AZT9"/>
<evidence type="ECO:0000313" key="2">
    <source>
        <dbReference type="EMBL" id="KRM72050.1"/>
    </source>
</evidence>
<feature type="transmembrane region" description="Helical" evidence="1">
    <location>
        <begin position="144"/>
        <end position="162"/>
    </location>
</feature>
<protein>
    <submittedName>
        <fullName evidence="2">Uncharacterized protein</fullName>
    </submittedName>
</protein>
<dbReference type="PATRIC" id="fig|1423727.3.peg.1041"/>
<keyword evidence="1" id="KW-0812">Transmembrane</keyword>
<proteinExistence type="predicted"/>
<sequence length="170" mass="18714">MDALQIIILVLGFGLFLAGATLRLKTALSVNSQRQKETFLALLKYLGEKPELYRQITIATTLGKLLQMVFFIFLFGGWVVHILNPLLIVAFNDATSAAILWLSAIIAVAAFIADALNTDRLAGHELPAYPEERHAAINPNRKKYLIAAGLMVAGVLVLTWWMQLIVPSAQ</sequence>
<dbReference type="EMBL" id="AYZQ01000002">
    <property type="protein sequence ID" value="KRM72050.1"/>
    <property type="molecule type" value="Genomic_DNA"/>
</dbReference>
<evidence type="ECO:0000256" key="1">
    <source>
        <dbReference type="SAM" id="Phobius"/>
    </source>
</evidence>
<dbReference type="STRING" id="1423727.FC34_GL001033"/>
<dbReference type="Proteomes" id="UP000051672">
    <property type="component" value="Unassembled WGS sequence"/>
</dbReference>
<keyword evidence="1" id="KW-1133">Transmembrane helix</keyword>
<feature type="transmembrane region" description="Helical" evidence="1">
    <location>
        <begin position="97"/>
        <end position="116"/>
    </location>
</feature>
<comment type="caution">
    <text evidence="2">The sequence shown here is derived from an EMBL/GenBank/DDBJ whole genome shotgun (WGS) entry which is preliminary data.</text>
</comment>
<reference evidence="2 3" key="1">
    <citation type="journal article" date="2015" name="Genome Announc.">
        <title>Expanding the biotechnology potential of lactobacilli through comparative genomics of 213 strains and associated genera.</title>
        <authorList>
            <person name="Sun Z."/>
            <person name="Harris H.M."/>
            <person name="McCann A."/>
            <person name="Guo C."/>
            <person name="Argimon S."/>
            <person name="Zhang W."/>
            <person name="Yang X."/>
            <person name="Jeffery I.B."/>
            <person name="Cooney J.C."/>
            <person name="Kagawa T.F."/>
            <person name="Liu W."/>
            <person name="Song Y."/>
            <person name="Salvetti E."/>
            <person name="Wrobel A."/>
            <person name="Rasinkangas P."/>
            <person name="Parkhill J."/>
            <person name="Rea M.C."/>
            <person name="O'Sullivan O."/>
            <person name="Ritari J."/>
            <person name="Douillard F.P."/>
            <person name="Paul Ross R."/>
            <person name="Yang R."/>
            <person name="Briner A.E."/>
            <person name="Felis G.E."/>
            <person name="de Vos W.M."/>
            <person name="Barrangou R."/>
            <person name="Klaenhammer T.R."/>
            <person name="Caufield P.W."/>
            <person name="Cui Y."/>
            <person name="Zhang H."/>
            <person name="O'Toole P.W."/>
        </authorList>
    </citation>
    <scope>NUCLEOTIDE SEQUENCE [LARGE SCALE GENOMIC DNA]</scope>
    <source>
        <strain evidence="2 3">DSM 23927</strain>
    </source>
</reference>
<feature type="transmembrane region" description="Helical" evidence="1">
    <location>
        <begin position="68"/>
        <end position="91"/>
    </location>
</feature>
<keyword evidence="1" id="KW-0472">Membrane</keyword>
<dbReference type="OrthoDB" id="2292144at2"/>
<gene>
    <name evidence="2" type="ORF">FC34_GL001033</name>
</gene>
<keyword evidence="3" id="KW-1185">Reference proteome</keyword>
<dbReference type="RefSeq" id="WP_057894322.1">
    <property type="nucleotide sequence ID" value="NZ_AYZQ01000002.1"/>
</dbReference>